<keyword evidence="12" id="KW-1185">Reference proteome</keyword>
<dbReference type="InterPro" id="IPR003661">
    <property type="entry name" value="HisK_dim/P_dom"/>
</dbReference>
<evidence type="ECO:0000256" key="8">
    <source>
        <dbReference type="SAM" id="Coils"/>
    </source>
</evidence>
<proteinExistence type="predicted"/>
<keyword evidence="6" id="KW-0418">Kinase</keyword>
<gene>
    <name evidence="11" type="ORF">GJ699_33370</name>
</gene>
<dbReference type="SMART" id="SM00388">
    <property type="entry name" value="HisKA"/>
    <property type="match status" value="1"/>
</dbReference>
<dbReference type="Gene3D" id="3.40.50.2300">
    <property type="match status" value="1"/>
</dbReference>
<sequence>MANSYDTRIRILLVDDERVQLRALADVLEMDGFAVTAFSSPADALDSLTQHKYELMLCDLVMPDLDGIALTAAALHIAPAMGCVLITAKATVPRAVDAMRAGALDFVLKPFDADALKATLQRALAMRQLRLEKYTAEQSLRTSLDQLNQTNRDLLEAQIKVQQANEAKSRFIASMSHEIRTPLNSIVGFAHILNSPKLVTTAAQQVQFSGHILSSAKHLLTLINEILDLAKIESATQDLQLEAVPLAPLLEECRAMLEPMCQAREIVTEFTVDDTLAVQADLLRLKQVLLNLLSNGIKYNRRGGTLQVGVTCSGSMVRISVSDSGLGIPAELLSRLFRPFDRLGLDSNAEAGTGLGLVICKHLVEQMHGEIGVFSQPDRGSTFWLQLPLAILA</sequence>
<evidence type="ECO:0000256" key="3">
    <source>
        <dbReference type="ARBA" id="ARBA00012438"/>
    </source>
</evidence>
<dbReference type="Proteomes" id="UP000433309">
    <property type="component" value="Unassembled WGS sequence"/>
</dbReference>
<accession>A0A6I2LA17</accession>
<dbReference type="SMART" id="SM00387">
    <property type="entry name" value="HATPase_c"/>
    <property type="match status" value="1"/>
</dbReference>
<dbReference type="RefSeq" id="WP_154383725.1">
    <property type="nucleotide sequence ID" value="NZ_WKJK01000041.1"/>
</dbReference>
<evidence type="ECO:0000256" key="2">
    <source>
        <dbReference type="ARBA" id="ARBA00004429"/>
    </source>
</evidence>
<dbReference type="InterPro" id="IPR003594">
    <property type="entry name" value="HATPase_dom"/>
</dbReference>
<dbReference type="PROSITE" id="PS50110">
    <property type="entry name" value="RESPONSE_REGULATORY"/>
    <property type="match status" value="1"/>
</dbReference>
<dbReference type="FunFam" id="3.30.565.10:FF:000006">
    <property type="entry name" value="Sensor histidine kinase WalK"/>
    <property type="match status" value="1"/>
</dbReference>
<comment type="catalytic activity">
    <reaction evidence="1">
        <text>ATP + protein L-histidine = ADP + protein N-phospho-L-histidine.</text>
        <dbReference type="EC" id="2.7.13.3"/>
    </reaction>
</comment>
<feature type="domain" description="Response regulatory" evidence="10">
    <location>
        <begin position="10"/>
        <end position="124"/>
    </location>
</feature>
<dbReference type="InterPro" id="IPR001789">
    <property type="entry name" value="Sig_transdc_resp-reg_receiver"/>
</dbReference>
<feature type="modified residue" description="4-aspartylphosphate" evidence="7">
    <location>
        <position position="59"/>
    </location>
</feature>
<dbReference type="EC" id="2.7.13.3" evidence="3"/>
<evidence type="ECO:0000259" key="10">
    <source>
        <dbReference type="PROSITE" id="PS50110"/>
    </source>
</evidence>
<keyword evidence="8" id="KW-0175">Coiled coil</keyword>
<dbReference type="SUPFAM" id="SSF47384">
    <property type="entry name" value="Homodimeric domain of signal transducing histidine kinase"/>
    <property type="match status" value="1"/>
</dbReference>
<comment type="caution">
    <text evidence="11">The sequence shown here is derived from an EMBL/GenBank/DDBJ whole genome shotgun (WGS) entry which is preliminary data.</text>
</comment>
<name>A0A6I2LA17_9BURK</name>
<dbReference type="SUPFAM" id="SSF52172">
    <property type="entry name" value="CheY-like"/>
    <property type="match status" value="1"/>
</dbReference>
<evidence type="ECO:0000313" key="11">
    <source>
        <dbReference type="EMBL" id="MRW94858.1"/>
    </source>
</evidence>
<dbReference type="GO" id="GO:0000155">
    <property type="term" value="F:phosphorelay sensor kinase activity"/>
    <property type="evidence" value="ECO:0007669"/>
    <property type="project" value="InterPro"/>
</dbReference>
<evidence type="ECO:0000256" key="4">
    <source>
        <dbReference type="ARBA" id="ARBA00022553"/>
    </source>
</evidence>
<dbReference type="PANTHER" id="PTHR43047:SF72">
    <property type="entry name" value="OSMOSENSING HISTIDINE PROTEIN KINASE SLN1"/>
    <property type="match status" value="1"/>
</dbReference>
<dbReference type="PRINTS" id="PR00344">
    <property type="entry name" value="BCTRLSENSOR"/>
</dbReference>
<feature type="domain" description="Histidine kinase" evidence="9">
    <location>
        <begin position="174"/>
        <end position="391"/>
    </location>
</feature>
<dbReference type="InterPro" id="IPR005467">
    <property type="entry name" value="His_kinase_dom"/>
</dbReference>
<dbReference type="SMART" id="SM00448">
    <property type="entry name" value="REC"/>
    <property type="match status" value="1"/>
</dbReference>
<dbReference type="Pfam" id="PF00512">
    <property type="entry name" value="HisKA"/>
    <property type="match status" value="1"/>
</dbReference>
<evidence type="ECO:0000256" key="6">
    <source>
        <dbReference type="ARBA" id="ARBA00022777"/>
    </source>
</evidence>
<evidence type="ECO:0000256" key="5">
    <source>
        <dbReference type="ARBA" id="ARBA00022679"/>
    </source>
</evidence>
<organism evidence="11 12">
    <name type="scientific">Duganella guangzhouensis</name>
    <dbReference type="NCBI Taxonomy" id="2666084"/>
    <lineage>
        <taxon>Bacteria</taxon>
        <taxon>Pseudomonadati</taxon>
        <taxon>Pseudomonadota</taxon>
        <taxon>Betaproteobacteria</taxon>
        <taxon>Burkholderiales</taxon>
        <taxon>Oxalobacteraceae</taxon>
        <taxon>Telluria group</taxon>
        <taxon>Duganella</taxon>
    </lineage>
</organism>
<dbReference type="InterPro" id="IPR036097">
    <property type="entry name" value="HisK_dim/P_sf"/>
</dbReference>
<dbReference type="SUPFAM" id="SSF55874">
    <property type="entry name" value="ATPase domain of HSP90 chaperone/DNA topoisomerase II/histidine kinase"/>
    <property type="match status" value="1"/>
</dbReference>
<dbReference type="InterPro" id="IPR036890">
    <property type="entry name" value="HATPase_C_sf"/>
</dbReference>
<dbReference type="Gene3D" id="1.10.287.130">
    <property type="match status" value="1"/>
</dbReference>
<evidence type="ECO:0000256" key="7">
    <source>
        <dbReference type="PROSITE-ProRule" id="PRU00169"/>
    </source>
</evidence>
<dbReference type="CDD" id="cd16922">
    <property type="entry name" value="HATPase_EvgS-ArcB-TorS-like"/>
    <property type="match status" value="1"/>
</dbReference>
<evidence type="ECO:0000313" key="12">
    <source>
        <dbReference type="Proteomes" id="UP000433309"/>
    </source>
</evidence>
<evidence type="ECO:0000256" key="1">
    <source>
        <dbReference type="ARBA" id="ARBA00000085"/>
    </source>
</evidence>
<reference evidence="11 12" key="1">
    <citation type="submission" date="2019-11" db="EMBL/GenBank/DDBJ databases">
        <title>Novel species isolated from a subtropical stream in China.</title>
        <authorList>
            <person name="Lu H."/>
        </authorList>
    </citation>
    <scope>NUCLEOTIDE SEQUENCE [LARGE SCALE GENOMIC DNA]</scope>
    <source>
        <strain evidence="11 12">FT80W</strain>
    </source>
</reference>
<dbReference type="Gene3D" id="3.30.565.10">
    <property type="entry name" value="Histidine kinase-like ATPase, C-terminal domain"/>
    <property type="match status" value="1"/>
</dbReference>
<dbReference type="Pfam" id="PF02518">
    <property type="entry name" value="HATPase_c"/>
    <property type="match status" value="1"/>
</dbReference>
<dbReference type="PROSITE" id="PS50109">
    <property type="entry name" value="HIS_KIN"/>
    <property type="match status" value="1"/>
</dbReference>
<dbReference type="AlphaFoldDB" id="A0A6I2LA17"/>
<evidence type="ECO:0000259" key="9">
    <source>
        <dbReference type="PROSITE" id="PS50109"/>
    </source>
</evidence>
<protein>
    <recommendedName>
        <fullName evidence="3">histidine kinase</fullName>
        <ecNumber evidence="3">2.7.13.3</ecNumber>
    </recommendedName>
</protein>
<dbReference type="CDD" id="cd00082">
    <property type="entry name" value="HisKA"/>
    <property type="match status" value="1"/>
</dbReference>
<dbReference type="InterPro" id="IPR004358">
    <property type="entry name" value="Sig_transdc_His_kin-like_C"/>
</dbReference>
<feature type="coiled-coil region" evidence="8">
    <location>
        <begin position="137"/>
        <end position="167"/>
    </location>
</feature>
<dbReference type="PANTHER" id="PTHR43047">
    <property type="entry name" value="TWO-COMPONENT HISTIDINE PROTEIN KINASE"/>
    <property type="match status" value="1"/>
</dbReference>
<keyword evidence="5" id="KW-0808">Transferase</keyword>
<dbReference type="EMBL" id="WKJK01000041">
    <property type="protein sequence ID" value="MRW94858.1"/>
    <property type="molecule type" value="Genomic_DNA"/>
</dbReference>
<keyword evidence="4 7" id="KW-0597">Phosphoprotein</keyword>
<dbReference type="GO" id="GO:0009927">
    <property type="term" value="F:histidine phosphotransfer kinase activity"/>
    <property type="evidence" value="ECO:0007669"/>
    <property type="project" value="TreeGrafter"/>
</dbReference>
<dbReference type="Pfam" id="PF00072">
    <property type="entry name" value="Response_reg"/>
    <property type="match status" value="1"/>
</dbReference>
<dbReference type="GO" id="GO:0005886">
    <property type="term" value="C:plasma membrane"/>
    <property type="evidence" value="ECO:0007669"/>
    <property type="project" value="UniProtKB-SubCell"/>
</dbReference>
<dbReference type="InterPro" id="IPR011006">
    <property type="entry name" value="CheY-like_superfamily"/>
</dbReference>
<comment type="subcellular location">
    <subcellularLocation>
        <location evidence="2">Cell inner membrane</location>
        <topology evidence="2">Multi-pass membrane protein</topology>
    </subcellularLocation>
</comment>